<dbReference type="VEuPathDB" id="FungiDB:SDRG_04923"/>
<evidence type="ECO:0000313" key="8">
    <source>
        <dbReference type="Proteomes" id="UP000030762"/>
    </source>
</evidence>
<evidence type="ECO:0000256" key="4">
    <source>
        <dbReference type="ARBA" id="ARBA00023136"/>
    </source>
</evidence>
<dbReference type="OrthoDB" id="40134at2759"/>
<proteinExistence type="predicted"/>
<evidence type="ECO:0000259" key="6">
    <source>
        <dbReference type="Pfam" id="PF01490"/>
    </source>
</evidence>
<sequence>MSGPFMTLEDVKTGFSLFCVVCGIGTLSMPSNYARAGYVWATLATIFMAAINIYASVCISKLMLIAPKHVKTLGDVGGWVYGTPGRIIMTIAHILACTMSPIMFLILGGQIMTVLFPHTFSDVTWIIFMAISMLPVCLVPTVKESASQAAAGCLGVLLADGIAIYLLLDNVHVPNGVSPPTPEIDLAAVTTAFGSLSLAYAAGTIVPTLQREHSQPERMPRVIVVTLVLVSLCFLLVAVLGDYKIGCQIPGNLLFAISDTNLGFEADRGGIVMSYIFMLLHIVIAFGLVLFPTLFMAERYCLGMHKEEDATYSDAIDLETPKESTDEDRHYDPMVAYAKPGAYVKAAFVRTVIVAICVVIAIVFKDKFSDLLDFVGASATATCCIILPMAFYIKKFYPTLSLAEKVFGVISILVTIVLAIYVTITTGITLFSPTDTNIAFPFCAPSYQHVVFTNRSHYGAP</sequence>
<comment type="subcellular location">
    <subcellularLocation>
        <location evidence="1">Membrane</location>
        <topology evidence="1">Multi-pass membrane protein</topology>
    </subcellularLocation>
</comment>
<evidence type="ECO:0000256" key="1">
    <source>
        <dbReference type="ARBA" id="ARBA00004141"/>
    </source>
</evidence>
<feature type="transmembrane region" description="Helical" evidence="5">
    <location>
        <begin position="347"/>
        <end position="365"/>
    </location>
</feature>
<dbReference type="GeneID" id="19945650"/>
<accession>T0QV58</accession>
<dbReference type="eggNOG" id="KOG1303">
    <property type="taxonomic scope" value="Eukaryota"/>
</dbReference>
<keyword evidence="2 5" id="KW-0812">Transmembrane</keyword>
<protein>
    <recommendedName>
        <fullName evidence="6">Amino acid transporter transmembrane domain-containing protein</fullName>
    </recommendedName>
</protein>
<feature type="transmembrane region" description="Helical" evidence="5">
    <location>
        <begin position="272"/>
        <end position="297"/>
    </location>
</feature>
<gene>
    <name evidence="7" type="ORF">SDRG_04923</name>
</gene>
<dbReference type="InParanoid" id="T0QV58"/>
<evidence type="ECO:0000256" key="3">
    <source>
        <dbReference type="ARBA" id="ARBA00022989"/>
    </source>
</evidence>
<feature type="transmembrane region" description="Helical" evidence="5">
    <location>
        <begin position="405"/>
        <end position="424"/>
    </location>
</feature>
<feature type="transmembrane region" description="Helical" evidence="5">
    <location>
        <begin position="46"/>
        <end position="66"/>
    </location>
</feature>
<evidence type="ECO:0000256" key="2">
    <source>
        <dbReference type="ARBA" id="ARBA00022692"/>
    </source>
</evidence>
<dbReference type="Proteomes" id="UP000030762">
    <property type="component" value="Unassembled WGS sequence"/>
</dbReference>
<reference evidence="7 8" key="1">
    <citation type="submission" date="2012-04" db="EMBL/GenBank/DDBJ databases">
        <title>The Genome Sequence of Saprolegnia declina VS20.</title>
        <authorList>
            <consortium name="The Broad Institute Genome Sequencing Platform"/>
            <person name="Russ C."/>
            <person name="Nusbaum C."/>
            <person name="Tyler B."/>
            <person name="van West P."/>
            <person name="Dieguez-Uribeondo J."/>
            <person name="de Bruijn I."/>
            <person name="Tripathy S."/>
            <person name="Jiang R."/>
            <person name="Young S.K."/>
            <person name="Zeng Q."/>
            <person name="Gargeya S."/>
            <person name="Fitzgerald M."/>
            <person name="Haas B."/>
            <person name="Abouelleil A."/>
            <person name="Alvarado L."/>
            <person name="Arachchi H.M."/>
            <person name="Berlin A."/>
            <person name="Chapman S.B."/>
            <person name="Goldberg J."/>
            <person name="Griggs A."/>
            <person name="Gujja S."/>
            <person name="Hansen M."/>
            <person name="Howarth C."/>
            <person name="Imamovic A."/>
            <person name="Larimer J."/>
            <person name="McCowen C."/>
            <person name="Montmayeur A."/>
            <person name="Murphy C."/>
            <person name="Neiman D."/>
            <person name="Pearson M."/>
            <person name="Priest M."/>
            <person name="Roberts A."/>
            <person name="Saif S."/>
            <person name="Shea T."/>
            <person name="Sisk P."/>
            <person name="Sykes S."/>
            <person name="Wortman J."/>
            <person name="Nusbaum C."/>
            <person name="Birren B."/>
        </authorList>
    </citation>
    <scope>NUCLEOTIDE SEQUENCE [LARGE SCALE GENOMIC DNA]</scope>
    <source>
        <strain evidence="7 8">VS20</strain>
    </source>
</reference>
<keyword evidence="8" id="KW-1185">Reference proteome</keyword>
<dbReference type="OMA" id="MAERYCL"/>
<feature type="domain" description="Amino acid transporter transmembrane" evidence="6">
    <location>
        <begin position="12"/>
        <end position="424"/>
    </location>
</feature>
<feature type="transmembrane region" description="Helical" evidence="5">
    <location>
        <begin position="87"/>
        <end position="111"/>
    </location>
</feature>
<keyword evidence="3 5" id="KW-1133">Transmembrane helix</keyword>
<dbReference type="InterPro" id="IPR013057">
    <property type="entry name" value="AA_transpt_TM"/>
</dbReference>
<dbReference type="PANTHER" id="PTHR22950">
    <property type="entry name" value="AMINO ACID TRANSPORTER"/>
    <property type="match status" value="1"/>
</dbReference>
<evidence type="ECO:0000313" key="7">
    <source>
        <dbReference type="EMBL" id="EQC37905.1"/>
    </source>
</evidence>
<feature type="transmembrane region" description="Helical" evidence="5">
    <location>
        <begin position="123"/>
        <end position="142"/>
    </location>
</feature>
<dbReference type="PANTHER" id="PTHR22950:SF349">
    <property type="entry name" value="AMINO ACID TRANSPORTER TRANSMEMBRANE DOMAIN-CONTAINING PROTEIN"/>
    <property type="match status" value="1"/>
</dbReference>
<name>T0QV58_SAPDV</name>
<dbReference type="AlphaFoldDB" id="T0QV58"/>
<feature type="transmembrane region" description="Helical" evidence="5">
    <location>
        <begin position="149"/>
        <end position="168"/>
    </location>
</feature>
<organism evidence="7 8">
    <name type="scientific">Saprolegnia diclina (strain VS20)</name>
    <dbReference type="NCBI Taxonomy" id="1156394"/>
    <lineage>
        <taxon>Eukaryota</taxon>
        <taxon>Sar</taxon>
        <taxon>Stramenopiles</taxon>
        <taxon>Oomycota</taxon>
        <taxon>Saprolegniomycetes</taxon>
        <taxon>Saprolegniales</taxon>
        <taxon>Saprolegniaceae</taxon>
        <taxon>Saprolegnia</taxon>
    </lineage>
</organism>
<dbReference type="STRING" id="1156394.T0QV58"/>
<evidence type="ECO:0000256" key="5">
    <source>
        <dbReference type="SAM" id="Phobius"/>
    </source>
</evidence>
<dbReference type="GO" id="GO:0015179">
    <property type="term" value="F:L-amino acid transmembrane transporter activity"/>
    <property type="evidence" value="ECO:0007669"/>
    <property type="project" value="TreeGrafter"/>
</dbReference>
<dbReference type="EMBL" id="JH767143">
    <property type="protein sequence ID" value="EQC37905.1"/>
    <property type="molecule type" value="Genomic_DNA"/>
</dbReference>
<feature type="transmembrane region" description="Helical" evidence="5">
    <location>
        <begin position="371"/>
        <end position="393"/>
    </location>
</feature>
<feature type="transmembrane region" description="Helical" evidence="5">
    <location>
        <begin position="221"/>
        <end position="241"/>
    </location>
</feature>
<dbReference type="Pfam" id="PF01490">
    <property type="entry name" value="Aa_trans"/>
    <property type="match status" value="1"/>
</dbReference>
<dbReference type="RefSeq" id="XP_008608838.1">
    <property type="nucleotide sequence ID" value="XM_008610616.1"/>
</dbReference>
<keyword evidence="4 5" id="KW-0472">Membrane</keyword>
<feature type="transmembrane region" description="Helical" evidence="5">
    <location>
        <begin position="188"/>
        <end position="209"/>
    </location>
</feature>
<dbReference type="GO" id="GO:0005774">
    <property type="term" value="C:vacuolar membrane"/>
    <property type="evidence" value="ECO:0007669"/>
    <property type="project" value="TreeGrafter"/>
</dbReference>